<feature type="domain" description="PAC" evidence="6">
    <location>
        <begin position="392"/>
        <end position="444"/>
    </location>
</feature>
<dbReference type="InterPro" id="IPR029016">
    <property type="entry name" value="GAF-like_dom_sf"/>
</dbReference>
<organism evidence="7 8">
    <name type="scientific">Haloterrigena salifodinae</name>
    <dbReference type="NCBI Taxonomy" id="2675099"/>
    <lineage>
        <taxon>Archaea</taxon>
        <taxon>Methanobacteriati</taxon>
        <taxon>Methanobacteriota</taxon>
        <taxon>Stenosarchaea group</taxon>
        <taxon>Halobacteria</taxon>
        <taxon>Halobacteriales</taxon>
        <taxon>Natrialbaceae</taxon>
        <taxon>Haloterrigena</taxon>
    </lineage>
</organism>
<dbReference type="InterPro" id="IPR036890">
    <property type="entry name" value="HATPase_C_sf"/>
</dbReference>
<dbReference type="SMART" id="SM00065">
    <property type="entry name" value="GAF"/>
    <property type="match status" value="1"/>
</dbReference>
<feature type="domain" description="PAC" evidence="6">
    <location>
        <begin position="269"/>
        <end position="319"/>
    </location>
</feature>
<evidence type="ECO:0000256" key="2">
    <source>
        <dbReference type="ARBA" id="ARBA00022643"/>
    </source>
</evidence>
<dbReference type="PANTHER" id="PTHR47429">
    <property type="entry name" value="PROTEIN TWIN LOV 1"/>
    <property type="match status" value="1"/>
</dbReference>
<keyword evidence="2" id="KW-0288">FMN</keyword>
<dbReference type="InterPro" id="IPR003018">
    <property type="entry name" value="GAF"/>
</dbReference>
<dbReference type="Pfam" id="PF08448">
    <property type="entry name" value="PAS_4"/>
    <property type="match status" value="1"/>
</dbReference>
<dbReference type="NCBIfam" id="TIGR00229">
    <property type="entry name" value="sensory_box"/>
    <property type="match status" value="1"/>
</dbReference>
<proteinExistence type="predicted"/>
<reference evidence="7 8" key="1">
    <citation type="submission" date="2021-01" db="EMBL/GenBank/DDBJ databases">
        <title>Genome Sequence and Methylation Pattern of Haloterrigena salifodinae BOL5-1, An Extremely Halophilic Archaeon from a Bolivian Salt Mine.</title>
        <authorList>
            <person name="DasSarma P."/>
            <person name="Anton B.P."/>
            <person name="DasSarma S.L."/>
            <person name="von Ehrenheim H.A.L."/>
            <person name="Martinez F.L."/>
            <person name="Guzman D."/>
            <person name="Roberts R.J."/>
            <person name="DasSarma S."/>
        </authorList>
    </citation>
    <scope>NUCLEOTIDE SEQUENCE [LARGE SCALE GENOMIC DNA]</scope>
    <source>
        <strain evidence="7 8">BOL5-1</strain>
    </source>
</reference>
<accession>A0A8T8DWP2</accession>
<name>A0A8T8DWP2_9EURY</name>
<dbReference type="RefSeq" id="WP_204746712.1">
    <property type="nucleotide sequence ID" value="NZ_CP069188.1"/>
</dbReference>
<keyword evidence="8" id="KW-1185">Reference proteome</keyword>
<evidence type="ECO:0000256" key="1">
    <source>
        <dbReference type="ARBA" id="ARBA00022630"/>
    </source>
</evidence>
<evidence type="ECO:0000256" key="3">
    <source>
        <dbReference type="ARBA" id="ARBA00022991"/>
    </source>
</evidence>
<evidence type="ECO:0000259" key="5">
    <source>
        <dbReference type="PROSITE" id="PS50112"/>
    </source>
</evidence>
<dbReference type="PROSITE" id="PS50112">
    <property type="entry name" value="PAS"/>
    <property type="match status" value="1"/>
</dbReference>
<evidence type="ECO:0000313" key="7">
    <source>
        <dbReference type="EMBL" id="QRV13742.1"/>
    </source>
</evidence>
<keyword evidence="1" id="KW-0285">Flavoprotein</keyword>
<dbReference type="Gene3D" id="3.30.565.10">
    <property type="entry name" value="Histidine kinase-like ATPase, C-terminal domain"/>
    <property type="match status" value="1"/>
</dbReference>
<dbReference type="SMART" id="SM00091">
    <property type="entry name" value="PAS"/>
    <property type="match status" value="2"/>
</dbReference>
<feature type="domain" description="Histidine kinase" evidence="4">
    <location>
        <begin position="448"/>
        <end position="653"/>
    </location>
</feature>
<dbReference type="InterPro" id="IPR013656">
    <property type="entry name" value="PAS_4"/>
</dbReference>
<dbReference type="Gene3D" id="3.30.450.40">
    <property type="match status" value="1"/>
</dbReference>
<evidence type="ECO:0000313" key="8">
    <source>
        <dbReference type="Proteomes" id="UP000637819"/>
    </source>
</evidence>
<dbReference type="InterPro" id="IPR004358">
    <property type="entry name" value="Sig_transdc_His_kin-like_C"/>
</dbReference>
<dbReference type="GO" id="GO:0016772">
    <property type="term" value="F:transferase activity, transferring phosphorus-containing groups"/>
    <property type="evidence" value="ECO:0007669"/>
    <property type="project" value="InterPro"/>
</dbReference>
<evidence type="ECO:0000259" key="4">
    <source>
        <dbReference type="PROSITE" id="PS50109"/>
    </source>
</evidence>
<dbReference type="KEGG" id="hsal:JMJ58_12340"/>
<gene>
    <name evidence="7" type="ORF">JMJ58_12340</name>
</gene>
<dbReference type="SMART" id="SM00387">
    <property type="entry name" value="HATPase_c"/>
    <property type="match status" value="1"/>
</dbReference>
<dbReference type="InterPro" id="IPR000700">
    <property type="entry name" value="PAS-assoc_C"/>
</dbReference>
<dbReference type="Pfam" id="PF13426">
    <property type="entry name" value="PAS_9"/>
    <property type="match status" value="1"/>
</dbReference>
<dbReference type="SUPFAM" id="SSF55785">
    <property type="entry name" value="PYP-like sensor domain (PAS domain)"/>
    <property type="match status" value="2"/>
</dbReference>
<dbReference type="Pfam" id="PF02518">
    <property type="entry name" value="HATPase_c"/>
    <property type="match status" value="1"/>
</dbReference>
<dbReference type="AlphaFoldDB" id="A0A8T8DWP2"/>
<dbReference type="PROSITE" id="PS50109">
    <property type="entry name" value="HIS_KIN"/>
    <property type="match status" value="1"/>
</dbReference>
<dbReference type="PROSITE" id="PS50113">
    <property type="entry name" value="PAC"/>
    <property type="match status" value="2"/>
</dbReference>
<dbReference type="CDD" id="cd00130">
    <property type="entry name" value="PAS"/>
    <property type="match status" value="1"/>
</dbReference>
<dbReference type="PANTHER" id="PTHR47429:SF2">
    <property type="entry name" value="PROTEIN TWIN LOV 1"/>
    <property type="match status" value="1"/>
</dbReference>
<sequence>MTAEDESDERRRRHCQRYHEAVLDLVTDEDVVEGAFDAALRSITETAAEIVGATRVSVWLFDDGGDRLRCVDRYDDRTDDHTGGTELVSADYPAYFEALRTHRSISAGDARTDPRTRELTADYLEPTGVESLLDATLRSEGDVIGVVCHEQVGRTREWTETEIQFAGDVADVVHRALRNHRSAEQRRELEFRRSLLEAQQEAMPDGVLVVGDGGELHSWNTRFRDLWNLSADGLEPPRGDAVLDRIRDRVTDPAAFVRRIEHLTENPAETSHDELAVDDGRVFELYSTPVRSDAGTQYGRLWLVRDITERRERQDELELKNRTIDEAPIGITLSDATQPDNPLVYANDQFERLTGYPREEILGRNCRFLQGERTATEPVDDLRAAIDAERSNTVELRNYRKDESEFWNRVTVAPVADENGDVTNYVGFQQDVTERKEATRQLRVLHRVLRHNLANQMSIIRGTAEQLAERSGGDTEAAAETIVEEADQLLGLTDKHRSIVRLLSERPTPEPIALEPLCRRPCRSVRTDYPHADVTLAGDPNATVVGIPTLETAVHELLVNGVVHGDRTSPSVELRVERRPETVHLRIVDDGPGLPEEERQILTGDGTVEPLYHGLGMGLWLVHWIVSLSRGTIDIEETGPDGTTIRIELPRADG</sequence>
<feature type="domain" description="PAS" evidence="5">
    <location>
        <begin position="316"/>
        <end position="365"/>
    </location>
</feature>
<dbReference type="SUPFAM" id="SSF55781">
    <property type="entry name" value="GAF domain-like"/>
    <property type="match status" value="1"/>
</dbReference>
<dbReference type="Proteomes" id="UP000637819">
    <property type="component" value="Chromosome"/>
</dbReference>
<dbReference type="EMBL" id="CP069188">
    <property type="protein sequence ID" value="QRV13742.1"/>
    <property type="molecule type" value="Genomic_DNA"/>
</dbReference>
<dbReference type="InterPro" id="IPR001610">
    <property type="entry name" value="PAC"/>
</dbReference>
<dbReference type="GeneID" id="62875926"/>
<dbReference type="InterPro" id="IPR005467">
    <property type="entry name" value="His_kinase_dom"/>
</dbReference>
<dbReference type="Pfam" id="PF01590">
    <property type="entry name" value="GAF"/>
    <property type="match status" value="1"/>
</dbReference>
<dbReference type="InterPro" id="IPR000014">
    <property type="entry name" value="PAS"/>
</dbReference>
<dbReference type="InterPro" id="IPR035965">
    <property type="entry name" value="PAS-like_dom_sf"/>
</dbReference>
<keyword evidence="3" id="KW-0157">Chromophore</keyword>
<dbReference type="InterPro" id="IPR003594">
    <property type="entry name" value="HATPase_dom"/>
</dbReference>
<evidence type="ECO:0000259" key="6">
    <source>
        <dbReference type="PROSITE" id="PS50113"/>
    </source>
</evidence>
<dbReference type="SUPFAM" id="SSF55874">
    <property type="entry name" value="ATPase domain of HSP90 chaperone/DNA topoisomerase II/histidine kinase"/>
    <property type="match status" value="1"/>
</dbReference>
<protein>
    <submittedName>
        <fullName evidence="7">PAS domain-containing protein</fullName>
    </submittedName>
</protein>
<dbReference type="SMART" id="SM00086">
    <property type="entry name" value="PAC"/>
    <property type="match status" value="2"/>
</dbReference>
<dbReference type="Gene3D" id="3.30.450.20">
    <property type="entry name" value="PAS domain"/>
    <property type="match status" value="2"/>
</dbReference>
<dbReference type="PRINTS" id="PR00344">
    <property type="entry name" value="BCTRLSENSOR"/>
</dbReference>
<dbReference type="OrthoDB" id="230688at2157"/>